<dbReference type="KEGG" id="char:105890590"/>
<evidence type="ECO:0000256" key="1">
    <source>
        <dbReference type="ARBA" id="ARBA00007062"/>
    </source>
</evidence>
<organism evidence="5 6">
    <name type="scientific">Clupea harengus</name>
    <name type="common">Atlantic herring</name>
    <dbReference type="NCBI Taxonomy" id="7950"/>
    <lineage>
        <taxon>Eukaryota</taxon>
        <taxon>Metazoa</taxon>
        <taxon>Chordata</taxon>
        <taxon>Craniata</taxon>
        <taxon>Vertebrata</taxon>
        <taxon>Euteleostomi</taxon>
        <taxon>Actinopterygii</taxon>
        <taxon>Neopterygii</taxon>
        <taxon>Teleostei</taxon>
        <taxon>Clupei</taxon>
        <taxon>Clupeiformes</taxon>
        <taxon>Clupeoidei</taxon>
        <taxon>Clupeidae</taxon>
        <taxon>Clupea</taxon>
    </lineage>
</organism>
<dbReference type="PANTHER" id="PTHR13239">
    <property type="entry name" value="PROTEIN REQUIRED FOR HYPHAL ANASTOMOSIS HAM-2"/>
    <property type="match status" value="1"/>
</dbReference>
<feature type="compositionally biased region" description="Basic and acidic residues" evidence="2">
    <location>
        <begin position="359"/>
        <end position="369"/>
    </location>
</feature>
<dbReference type="RefSeq" id="XP_031438481.1">
    <property type="nucleotide sequence ID" value="XM_031582621.2"/>
</dbReference>
<evidence type="ECO:0000313" key="6">
    <source>
        <dbReference type="RefSeq" id="XP_031438481.1"/>
    </source>
</evidence>
<dbReference type="SMART" id="SM01292">
    <property type="entry name" value="N1221"/>
    <property type="match status" value="1"/>
</dbReference>
<dbReference type="Pfam" id="PF07923">
    <property type="entry name" value="N1221"/>
    <property type="match status" value="1"/>
</dbReference>
<protein>
    <submittedName>
        <fullName evidence="6">Striatin-interacting protein 1-like</fullName>
    </submittedName>
</protein>
<dbReference type="Proteomes" id="UP000515152">
    <property type="component" value="Chromosome 16"/>
</dbReference>
<feature type="compositionally biased region" description="Acidic residues" evidence="2">
    <location>
        <begin position="370"/>
        <end position="384"/>
    </location>
</feature>
<proteinExistence type="inferred from homology"/>
<evidence type="ECO:0000259" key="4">
    <source>
        <dbReference type="SMART" id="SM01293"/>
    </source>
</evidence>
<dbReference type="SMART" id="SM01293">
    <property type="entry name" value="DUF3402"/>
    <property type="match status" value="1"/>
</dbReference>
<dbReference type="PANTHER" id="PTHR13239:SF6">
    <property type="entry name" value="STRIATIN-INTERACTING PROTEIN 2"/>
    <property type="match status" value="1"/>
</dbReference>
<comment type="similarity">
    <text evidence="1">Belongs to the STRIP family.</text>
</comment>
<reference evidence="6" key="1">
    <citation type="submission" date="2025-08" db="UniProtKB">
        <authorList>
            <consortium name="RefSeq"/>
        </authorList>
    </citation>
    <scope>IDENTIFICATION</scope>
</reference>
<feature type="domain" description="Far11/STRP C-terminal" evidence="4">
    <location>
        <begin position="457"/>
        <end position="599"/>
    </location>
</feature>
<dbReference type="GO" id="GO:0007010">
    <property type="term" value="P:cytoskeleton organization"/>
    <property type="evidence" value="ECO:0007669"/>
    <property type="project" value="TreeGrafter"/>
</dbReference>
<keyword evidence="5" id="KW-1185">Reference proteome</keyword>
<gene>
    <name evidence="6" type="primary">LOC105890590</name>
</gene>
<feature type="region of interest" description="Disordered" evidence="2">
    <location>
        <begin position="19"/>
        <end position="47"/>
    </location>
</feature>
<dbReference type="OrthoDB" id="18234at2759"/>
<name>A0A6P8GLK8_CLUHA</name>
<dbReference type="GeneID" id="105890590"/>
<dbReference type="AlphaFoldDB" id="A0A6P8GLK8"/>
<evidence type="ECO:0000313" key="5">
    <source>
        <dbReference type="Proteomes" id="UP000515152"/>
    </source>
</evidence>
<dbReference type="InterPro" id="IPR040185">
    <property type="entry name" value="Far11/STRP"/>
</dbReference>
<evidence type="ECO:0000256" key="2">
    <source>
        <dbReference type="SAM" id="MobiDB-lite"/>
    </source>
</evidence>
<feature type="region of interest" description="Disordered" evidence="2">
    <location>
        <begin position="316"/>
        <end position="384"/>
    </location>
</feature>
<accession>A0A6P8GLK8</accession>
<feature type="compositionally biased region" description="Basic and acidic residues" evidence="2">
    <location>
        <begin position="29"/>
        <end position="39"/>
    </location>
</feature>
<dbReference type="GO" id="GO:0005829">
    <property type="term" value="C:cytosol"/>
    <property type="evidence" value="ECO:0007669"/>
    <property type="project" value="TreeGrafter"/>
</dbReference>
<evidence type="ECO:0000259" key="3">
    <source>
        <dbReference type="SMART" id="SM01292"/>
    </source>
</evidence>
<sequence length="621" mass="71785">MQTDNMEVPALNHINTNSIKQKLGANGKDGFRNQRKDSEGSMESPNLEFEYGDADSATAELSELYSYTEEPEFNLNREYFEEDFRRYVKERKWAELKWEEQKAHVMRLLDALEVTNREKRLKIARAILYLAQGVFGECCCEEEVLYWSRSNVFLLYEMGIFTALLELLTMEIENSQACSSAVRKPAVSLADSTELRVLLSIMYLMVEVMRQEVDEDRPEWKSTRQAFKTELGGPLYNGEPFALLLFTMVTKFCSMNAPHFPMKKVLLLLWKTALFTLGGFEDLQHIKVCARGRWALPPLPEDPLQVVRVMRAASPPASAMELIEQQQKRGRRSRRSAYVDSLEGDKKQPLMKQDSLDTYNERDPFKNDDTRDEDEEAEDAEGPLEAELDPLDRDVIIQPPPMPPPLRPPSERVSFPRGLPWAPKVRERDIEHFLEMSRNKFIGFTLGSDTETLVGLPRPIHESVKTLKQHKYVSMAEVQIKREEELQQCPMTLGEEDVEETPAEILYQGMLPNLSQYVVSIHTHTHTHTHTHQPLSVCDIDARPWDFQAEECALRESIERFNTRRYDRSQPSAFTPVDNCLQSVLGHQVALPQDFPFSYELWLQREVFSQPIHWEGLLQAH</sequence>
<dbReference type="InterPro" id="IPR021819">
    <property type="entry name" value="Far11/STRP_C"/>
</dbReference>
<dbReference type="InterPro" id="IPR012486">
    <property type="entry name" value="Far11/STRP_N"/>
</dbReference>
<feature type="domain" description="Far11/STRP N-terminal" evidence="3">
    <location>
        <begin position="44"/>
        <end position="346"/>
    </location>
</feature>